<dbReference type="EMBL" id="FJUY01000016">
    <property type="protein sequence ID" value="CZT23379.1"/>
    <property type="molecule type" value="Genomic_DNA"/>
</dbReference>
<feature type="domain" description="NodB homology" evidence="6">
    <location>
        <begin position="33"/>
        <end position="97"/>
    </location>
</feature>
<dbReference type="Proteomes" id="UP000225277">
    <property type="component" value="Unassembled WGS sequence"/>
</dbReference>
<gene>
    <name evidence="7" type="ORF">RCC_09093</name>
</gene>
<keyword evidence="3" id="KW-0170">Cobalt</keyword>
<dbReference type="OrthoDB" id="3162524at2759"/>
<evidence type="ECO:0000313" key="8">
    <source>
        <dbReference type="Proteomes" id="UP000225277"/>
    </source>
</evidence>
<dbReference type="Pfam" id="PF01522">
    <property type="entry name" value="Polysacc_deac_1"/>
    <property type="match status" value="1"/>
</dbReference>
<dbReference type="AlphaFoldDB" id="A0A2D3VJA8"/>
<evidence type="ECO:0000256" key="3">
    <source>
        <dbReference type="ARBA" id="ARBA00023285"/>
    </source>
</evidence>
<evidence type="ECO:0000256" key="4">
    <source>
        <dbReference type="ARBA" id="ARBA00024056"/>
    </source>
</evidence>
<keyword evidence="2" id="KW-0119">Carbohydrate metabolism</keyword>
<dbReference type="GO" id="GO:0004099">
    <property type="term" value="F:chitin deacetylase activity"/>
    <property type="evidence" value="ECO:0007669"/>
    <property type="project" value="UniProtKB-EC"/>
</dbReference>
<dbReference type="STRING" id="112498.A0A2D3VJA8"/>
<dbReference type="GeneID" id="35604168"/>
<sequence length="253" mass="28493">MVLTLDNMGEAADLERNLWPDSSTPVGHHYSVTEILPHFLAILAKHDVCVTYFIESWNLAVYPSTIREIISAGHEIGWHAWRHEAWSKIGSEEQERANFARSFGGEGLRGFVNNSKPGEAIIDSYKGFRPPSGMIYGQRTLGICKEYGLKYISPAGQNAAVVPLQNNQDSMVILPFRWTTVDAFYYMETFSKLREMKGESEKPQSEQSLTQKIIAQIDEGIVRGGYLSILFHPFLSNSPERLQAFETVVAYLA</sequence>
<accession>A0A2D3VJA8</accession>
<keyword evidence="8" id="KW-1185">Reference proteome</keyword>
<keyword evidence="2" id="KW-0624">Polysaccharide degradation</keyword>
<comment type="catalytic activity">
    <reaction evidence="5">
        <text>[(1-&gt;4)-N-acetyl-beta-D-glucosaminyl](n) + n H2O = chitosan + n acetate</text>
        <dbReference type="Rhea" id="RHEA:10464"/>
        <dbReference type="Rhea" id="RHEA-COMP:9593"/>
        <dbReference type="Rhea" id="RHEA-COMP:9597"/>
        <dbReference type="ChEBI" id="CHEBI:15377"/>
        <dbReference type="ChEBI" id="CHEBI:17029"/>
        <dbReference type="ChEBI" id="CHEBI:30089"/>
        <dbReference type="ChEBI" id="CHEBI:57704"/>
        <dbReference type="EC" id="3.5.1.41"/>
    </reaction>
    <physiologicalReaction direction="left-to-right" evidence="5">
        <dbReference type="Rhea" id="RHEA:10465"/>
    </physiologicalReaction>
</comment>
<dbReference type="InterPro" id="IPR011330">
    <property type="entry name" value="Glyco_hydro/deAcase_b/a-brl"/>
</dbReference>
<evidence type="ECO:0000259" key="6">
    <source>
        <dbReference type="Pfam" id="PF01522"/>
    </source>
</evidence>
<dbReference type="InterPro" id="IPR002509">
    <property type="entry name" value="NODB_dom"/>
</dbReference>
<dbReference type="GO" id="GO:0005975">
    <property type="term" value="P:carbohydrate metabolic process"/>
    <property type="evidence" value="ECO:0007669"/>
    <property type="project" value="InterPro"/>
</dbReference>
<dbReference type="GO" id="GO:0006032">
    <property type="term" value="P:chitin catabolic process"/>
    <property type="evidence" value="ECO:0007669"/>
    <property type="project" value="UniProtKB-KW"/>
</dbReference>
<dbReference type="PANTHER" id="PTHR10587">
    <property type="entry name" value="GLYCOSYL TRANSFERASE-RELATED"/>
    <property type="match status" value="1"/>
</dbReference>
<protein>
    <recommendedName>
        <fullName evidence="4">chitin deacetylase</fullName>
        <ecNumber evidence="4">3.5.1.41</ecNumber>
    </recommendedName>
</protein>
<evidence type="ECO:0000256" key="5">
    <source>
        <dbReference type="ARBA" id="ARBA00048494"/>
    </source>
</evidence>
<reference evidence="7 8" key="1">
    <citation type="submission" date="2016-03" db="EMBL/GenBank/DDBJ databases">
        <authorList>
            <person name="Ploux O."/>
        </authorList>
    </citation>
    <scope>NUCLEOTIDE SEQUENCE [LARGE SCALE GENOMIC DNA]</scope>
    <source>
        <strain evidence="7 8">URUG2</strain>
    </source>
</reference>
<evidence type="ECO:0000256" key="2">
    <source>
        <dbReference type="ARBA" id="ARBA00023024"/>
    </source>
</evidence>
<dbReference type="Gene3D" id="3.20.20.370">
    <property type="entry name" value="Glycoside hydrolase/deacetylase"/>
    <property type="match status" value="1"/>
</dbReference>
<evidence type="ECO:0000256" key="1">
    <source>
        <dbReference type="ARBA" id="ARBA00001941"/>
    </source>
</evidence>
<keyword evidence="2" id="KW-0146">Chitin degradation</keyword>
<dbReference type="SUPFAM" id="SSF88713">
    <property type="entry name" value="Glycoside hydrolase/deacetylase"/>
    <property type="match status" value="1"/>
</dbReference>
<evidence type="ECO:0000313" key="7">
    <source>
        <dbReference type="EMBL" id="CZT23379.1"/>
    </source>
</evidence>
<dbReference type="GO" id="GO:0009272">
    <property type="term" value="P:fungal-type cell wall biogenesis"/>
    <property type="evidence" value="ECO:0007669"/>
    <property type="project" value="UniProtKB-ARBA"/>
</dbReference>
<dbReference type="InterPro" id="IPR050248">
    <property type="entry name" value="Polysacc_deacetylase_ArnD"/>
</dbReference>
<comment type="cofactor">
    <cofactor evidence="1">
        <name>Co(2+)</name>
        <dbReference type="ChEBI" id="CHEBI:48828"/>
    </cofactor>
</comment>
<dbReference type="RefSeq" id="XP_023630103.1">
    <property type="nucleotide sequence ID" value="XM_023774335.1"/>
</dbReference>
<proteinExistence type="predicted"/>
<organism evidence="7 8">
    <name type="scientific">Ramularia collo-cygni</name>
    <dbReference type="NCBI Taxonomy" id="112498"/>
    <lineage>
        <taxon>Eukaryota</taxon>
        <taxon>Fungi</taxon>
        <taxon>Dikarya</taxon>
        <taxon>Ascomycota</taxon>
        <taxon>Pezizomycotina</taxon>
        <taxon>Dothideomycetes</taxon>
        <taxon>Dothideomycetidae</taxon>
        <taxon>Mycosphaerellales</taxon>
        <taxon>Mycosphaerellaceae</taxon>
        <taxon>Ramularia</taxon>
    </lineage>
</organism>
<dbReference type="EC" id="3.5.1.41" evidence="4"/>
<name>A0A2D3VJA8_9PEZI</name>